<dbReference type="SUPFAM" id="SSF55729">
    <property type="entry name" value="Acyl-CoA N-acyltransferases (Nat)"/>
    <property type="match status" value="1"/>
</dbReference>
<keyword evidence="2" id="KW-1185">Reference proteome</keyword>
<dbReference type="EMBL" id="JACIDE010000043">
    <property type="protein sequence ID" value="MBB4075653.1"/>
    <property type="molecule type" value="Genomic_DNA"/>
</dbReference>
<dbReference type="Proteomes" id="UP000559598">
    <property type="component" value="Unassembled WGS sequence"/>
</dbReference>
<sequence>MNIRHATVDDAERLAALILQVESESDYLLFEAGERKLAPEQQRSHLEAITNEDNATILLAETDEGELVGYLLARGGFARRNRHSVYIVIGLLAAFRGKGMGTMYIKRESEVNNHHDGESSGKAYDLRRSSLLSDARQILFSVKKLVQLRQLSSQANFFSTWHIPFLQQARQTAQNERNGRR</sequence>
<evidence type="ECO:0008006" key="3">
    <source>
        <dbReference type="Google" id="ProtNLM"/>
    </source>
</evidence>
<dbReference type="InterPro" id="IPR016181">
    <property type="entry name" value="Acyl_CoA_acyltransferase"/>
</dbReference>
<comment type="caution">
    <text evidence="1">The sequence shown here is derived from an EMBL/GenBank/DDBJ whole genome shotgun (WGS) entry which is preliminary data.</text>
</comment>
<dbReference type="Gene3D" id="3.40.630.30">
    <property type="match status" value="1"/>
</dbReference>
<proteinExistence type="predicted"/>
<reference evidence="1 2" key="1">
    <citation type="submission" date="2020-08" db="EMBL/GenBank/DDBJ databases">
        <title>Genomic Encyclopedia of Type Strains, Phase IV (KMG-IV): sequencing the most valuable type-strain genomes for metagenomic binning, comparative biology and taxonomic classification.</title>
        <authorList>
            <person name="Goeker M."/>
        </authorList>
    </citation>
    <scope>NUCLEOTIDE SEQUENCE [LARGE SCALE GENOMIC DNA]</scope>
    <source>
        <strain evidence="1 2">DSM 17075</strain>
    </source>
</reference>
<name>A0A840DVE2_9BACL</name>
<gene>
    <name evidence="1" type="ORF">GGR02_003507</name>
</gene>
<dbReference type="RefSeq" id="WP_375782326.1">
    <property type="nucleotide sequence ID" value="NZ_JACIDE010000043.1"/>
</dbReference>
<feature type="non-terminal residue" evidence="1">
    <location>
        <position position="181"/>
    </location>
</feature>
<accession>A0A840DVE2</accession>
<evidence type="ECO:0000313" key="1">
    <source>
        <dbReference type="EMBL" id="MBB4075653.1"/>
    </source>
</evidence>
<dbReference type="AlphaFoldDB" id="A0A840DVE2"/>
<evidence type="ECO:0000313" key="2">
    <source>
        <dbReference type="Proteomes" id="UP000559598"/>
    </source>
</evidence>
<protein>
    <recommendedName>
        <fullName evidence="3">N-acetyltransferase domain-containing protein</fullName>
    </recommendedName>
</protein>
<organism evidence="1 2">
    <name type="scientific">Anoxybacteroides voinovskiense</name>
    <dbReference type="NCBI Taxonomy" id="230470"/>
    <lineage>
        <taxon>Bacteria</taxon>
        <taxon>Bacillati</taxon>
        <taxon>Bacillota</taxon>
        <taxon>Bacilli</taxon>
        <taxon>Bacillales</taxon>
        <taxon>Anoxybacillaceae</taxon>
        <taxon>Anoxybacteroides</taxon>
    </lineage>
</organism>